<feature type="domain" description="BPL/LPL catalytic" evidence="1">
    <location>
        <begin position="56"/>
        <end position="170"/>
    </location>
</feature>
<dbReference type="RefSeq" id="WP_004125644.1">
    <property type="nucleotide sequence ID" value="NZ_ADER01000027.1"/>
</dbReference>
<dbReference type="PATRIC" id="fig|698956.3.peg.1127"/>
<dbReference type="PANTHER" id="PTHR12835">
    <property type="entry name" value="BIOTIN PROTEIN LIGASE"/>
    <property type="match status" value="1"/>
</dbReference>
<evidence type="ECO:0000259" key="1">
    <source>
        <dbReference type="Pfam" id="PF03099"/>
    </source>
</evidence>
<name>I4LTX6_GARVA</name>
<dbReference type="Gene3D" id="3.30.930.10">
    <property type="entry name" value="Bira Bifunctional Protein, Domain 2"/>
    <property type="match status" value="1"/>
</dbReference>
<dbReference type="GO" id="GO:0005737">
    <property type="term" value="C:cytoplasm"/>
    <property type="evidence" value="ECO:0007669"/>
    <property type="project" value="TreeGrafter"/>
</dbReference>
<dbReference type="PANTHER" id="PTHR12835:SF5">
    <property type="entry name" value="BIOTIN--PROTEIN LIGASE"/>
    <property type="match status" value="1"/>
</dbReference>
<dbReference type="InterPro" id="IPR045864">
    <property type="entry name" value="aa-tRNA-synth_II/BPL/LPL"/>
</dbReference>
<evidence type="ECO:0000313" key="3">
    <source>
        <dbReference type="Proteomes" id="UP000004884"/>
    </source>
</evidence>
<dbReference type="GO" id="GO:0004077">
    <property type="term" value="F:biotin--[biotin carboxyl-carrier protein] ligase activity"/>
    <property type="evidence" value="ECO:0007669"/>
    <property type="project" value="TreeGrafter"/>
</dbReference>
<dbReference type="Proteomes" id="UP000004884">
    <property type="component" value="Unassembled WGS sequence"/>
</dbReference>
<evidence type="ECO:0000313" key="2">
    <source>
        <dbReference type="EMBL" id="EIK80416.1"/>
    </source>
</evidence>
<proteinExistence type="predicted"/>
<dbReference type="AlphaFoldDB" id="I4LTX6"/>
<comment type="caution">
    <text evidence="2">The sequence shown here is derived from an EMBL/GenBank/DDBJ whole genome shotgun (WGS) entry which is preliminary data.</text>
</comment>
<sequence length="338" mass="36945">MSNFFERTKNVADGFAYFDVIDSTQNYARKILTDGCCDELCDGCTDDCNNTHFVKRQDELPSIYIVVACHQTEGKGRLCRKWVSKPFESLLASFATILPSSIVKNPSYNGWLPIIAGLAARDSIIGALKEFGSTQIENGELPDYSKISLKWPNDIFIGDCKEGGVLTEIVLTPKTVAGDIADPNIGVIFGIGLNLFMDKQSLPIEEATSLKMHYDNLPDFAELGDNIAARLVENLRIRLGKFVKNTNECSLDLLKEASEACWTLGRKVIVRAPNDDGLGIDAGVDDSNNADAYDVGAKSFTSVEGVAQNLMRDASIQVRKDSGQIITVRTGDVCAVRI</sequence>
<keyword evidence="2" id="KW-0436">Ligase</keyword>
<dbReference type="EMBL" id="ADER01000027">
    <property type="protein sequence ID" value="EIK80416.1"/>
    <property type="molecule type" value="Genomic_DNA"/>
</dbReference>
<gene>
    <name evidence="2" type="ORF">CGSMWGv1400E_05777</name>
</gene>
<dbReference type="InterPro" id="IPR004143">
    <property type="entry name" value="BPL_LPL_catalytic"/>
</dbReference>
<reference evidence="2 3" key="1">
    <citation type="journal article" date="2012" name="J. Bacteriol.">
        <title>Comparative Genomic Analyses of 17 Clinical Isolates of Gardnerella vaginalis Provide Evidence of Multiple Genetically Isolated Clades Consistent with Subspeciation into Genovars.</title>
        <authorList>
            <person name="Ahmed A."/>
            <person name="Earl J."/>
            <person name="Retchless A."/>
            <person name="Hillier S."/>
            <person name="Rabe L."/>
            <person name="Cherpes T."/>
            <person name="Powell E."/>
            <person name="Janto B."/>
            <person name="Eutsey R."/>
            <person name="Hiller N.L."/>
            <person name="Boissy R."/>
            <person name="Dahlgreen M."/>
            <person name="Hall B."/>
            <person name="Costerton J."/>
            <person name="Post J.C."/>
            <person name="Hu F."/>
            <person name="Ehrlich G."/>
        </authorList>
    </citation>
    <scope>NUCLEOTIDE SEQUENCE [LARGE SCALE GENOMIC DNA]</scope>
    <source>
        <strain evidence="2 3">1400E</strain>
    </source>
</reference>
<dbReference type="SUPFAM" id="SSF55681">
    <property type="entry name" value="Class II aaRS and biotin synthetases"/>
    <property type="match status" value="1"/>
</dbReference>
<organism evidence="2 3">
    <name type="scientific">Gardnerella vaginalis 1400E</name>
    <dbReference type="NCBI Taxonomy" id="698956"/>
    <lineage>
        <taxon>Bacteria</taxon>
        <taxon>Bacillati</taxon>
        <taxon>Actinomycetota</taxon>
        <taxon>Actinomycetes</taxon>
        <taxon>Bifidobacteriales</taxon>
        <taxon>Bifidobacteriaceae</taxon>
        <taxon>Gardnerella</taxon>
    </lineage>
</organism>
<dbReference type="Pfam" id="PF03099">
    <property type="entry name" value="BPL_LplA_LipB"/>
    <property type="match status" value="1"/>
</dbReference>
<accession>I4LTX6</accession>
<protein>
    <submittedName>
        <fullName evidence="2">Biotin-(Acetyl-CoA carboxylase) ligase</fullName>
    </submittedName>
</protein>